<dbReference type="SUPFAM" id="SSF52540">
    <property type="entry name" value="P-loop containing nucleoside triphosphate hydrolases"/>
    <property type="match status" value="1"/>
</dbReference>
<protein>
    <submittedName>
        <fullName evidence="3">Endonuclease</fullName>
    </submittedName>
</protein>
<accession>A0ABQ4L3H2</accession>
<dbReference type="RefSeq" id="WP_213021235.1">
    <property type="nucleotide sequence ID" value="NZ_BORJ01000012.1"/>
</dbReference>
<gene>
    <name evidence="3" type="ORF">J6TS1_39770</name>
</gene>
<dbReference type="InterPro" id="IPR027417">
    <property type="entry name" value="P-loop_NTPase"/>
</dbReference>
<keyword evidence="3" id="KW-0540">Nuclease</keyword>
<feature type="domain" description="Putative endonuclease Z1" evidence="2">
    <location>
        <begin position="418"/>
        <end position="638"/>
    </location>
</feature>
<evidence type="ECO:0000259" key="2">
    <source>
        <dbReference type="Pfam" id="PF10593"/>
    </source>
</evidence>
<keyword evidence="3" id="KW-0255">Endonuclease</keyword>
<dbReference type="EMBL" id="BORJ01000012">
    <property type="protein sequence ID" value="GIN98107.1"/>
    <property type="molecule type" value="Genomic_DNA"/>
</dbReference>
<dbReference type="GO" id="GO:0004519">
    <property type="term" value="F:endonuclease activity"/>
    <property type="evidence" value="ECO:0007669"/>
    <property type="project" value="UniProtKB-KW"/>
</dbReference>
<reference evidence="3 4" key="1">
    <citation type="submission" date="2021-03" db="EMBL/GenBank/DDBJ databases">
        <title>Antimicrobial resistance genes in bacteria isolated from Japanese honey, and their potential for conferring macrolide and lincosamide resistance in the American foulbrood pathogen Paenibacillus larvae.</title>
        <authorList>
            <person name="Okamoto M."/>
            <person name="Kumagai M."/>
            <person name="Kanamori H."/>
            <person name="Takamatsu D."/>
        </authorList>
    </citation>
    <scope>NUCLEOTIDE SEQUENCE [LARGE SCALE GENOMIC DNA]</scope>
    <source>
        <strain evidence="3 4">J6TS1</strain>
    </source>
</reference>
<dbReference type="InterPro" id="IPR018310">
    <property type="entry name" value="Put_endonuclease_Z1-dom"/>
</dbReference>
<sequence>MNQTHPRISNYEFIKQYVTTILEKAPKPLEKGKIEKTIEETQSLMKNLPPKMAAQVITFNEYDFIETLPEDDWIRMEKEFKTSFDVSHERGIEVIGSEQQNRDRKWWEKIKHEQDLYYWERYKKFVSSTLPYEVVKTIDDDTDVVMSNLANPFEERFERYGMVVGHVQSGKTGNYSALISKAADAGYKFIVVIAGGLNNLRNQTQERLNESFIGRDGAEILGVGKFTGTERSKTPVSLTSSLSDFRASDANQAKQGLDLDMGDRPVILVLKKNTHTLNNVIEWLKSHYQEEVKEHAMLLIDDESDYASINTKKDNNPTTINKKIRELLFLFRKKAYVAYTATPYANIFIDYKVENDGLGKDLFPDDFIYALQAPSNYFGAAKIFLDPQKRYWVDVKDHLNIIPAKHKKDLVLEELPDSLLEAIRLFILNVAIRHLRRQEDKHNSMMIHATRFTDVHSQIYFRVSEYRDKIEQEILVYGGISSHPKLSALKDTFIKYYSDLEFEWNQVLLKTISIIKKIETKEVHNKSRTPVVYDDKYPSNYIVVGGTSLARGYTLEGLSVSYFLRTTVLYDTLMQMGRWFGYRDNYEDLCKVFMTEDTFNNFSIIIEATIDLVKSLEKMRSLDLTPRDFGLAVKHHPDSGLQVTARNKLKKTKDIHFEMCLDGHLKETSWLSADEQSVKHNISTVKQFIAELPREKMEQKFNTIDSKPNKTVWRNVSKNIIVEFLNQFKCYKTEADEFGMYSRMPLRFVQKYAEDVDTLWDIVVHTGLSNEEIIIDGVSYGSYQKRTIEKKNNRFEFKNRQVSSGNAEEATLTEKDIVYLNETANEKKQQLKEVKNGLLDEVEKTLAEFSRRKEARARLKRPLLMLHLFKAEVERDNEQTIGGQPIELAAFSVSFPGSINSGNKNINLKVNQVYLDNLERLLQEEDDYDDIDLD</sequence>
<proteinExistence type="predicted"/>
<dbReference type="Proteomes" id="UP000680670">
    <property type="component" value="Unassembled WGS sequence"/>
</dbReference>
<name>A0ABQ4L3H2_SIMTE</name>
<evidence type="ECO:0000313" key="4">
    <source>
        <dbReference type="Proteomes" id="UP000680670"/>
    </source>
</evidence>
<keyword evidence="3" id="KW-0378">Hydrolase</keyword>
<keyword evidence="4" id="KW-1185">Reference proteome</keyword>
<dbReference type="Pfam" id="PF10593">
    <property type="entry name" value="Z1"/>
    <property type="match status" value="1"/>
</dbReference>
<feature type="coiled-coil region" evidence="1">
    <location>
        <begin position="821"/>
        <end position="848"/>
    </location>
</feature>
<organism evidence="3 4">
    <name type="scientific">Siminovitchia terrae</name>
    <name type="common">Bacillus terrae</name>
    <dbReference type="NCBI Taxonomy" id="1914933"/>
    <lineage>
        <taxon>Bacteria</taxon>
        <taxon>Bacillati</taxon>
        <taxon>Bacillota</taxon>
        <taxon>Bacilli</taxon>
        <taxon>Bacillales</taxon>
        <taxon>Bacillaceae</taxon>
        <taxon>Siminovitchia</taxon>
    </lineage>
</organism>
<evidence type="ECO:0000256" key="1">
    <source>
        <dbReference type="SAM" id="Coils"/>
    </source>
</evidence>
<comment type="caution">
    <text evidence="3">The sequence shown here is derived from an EMBL/GenBank/DDBJ whole genome shotgun (WGS) entry which is preliminary data.</text>
</comment>
<keyword evidence="1" id="KW-0175">Coiled coil</keyword>
<evidence type="ECO:0000313" key="3">
    <source>
        <dbReference type="EMBL" id="GIN98107.1"/>
    </source>
</evidence>